<dbReference type="Pfam" id="PF00632">
    <property type="entry name" value="HECT"/>
    <property type="match status" value="1"/>
</dbReference>
<organism evidence="4 5">
    <name type="scientific">Limulus polyphemus</name>
    <name type="common">Atlantic horseshoe crab</name>
    <dbReference type="NCBI Taxonomy" id="6850"/>
    <lineage>
        <taxon>Eukaryota</taxon>
        <taxon>Metazoa</taxon>
        <taxon>Ecdysozoa</taxon>
        <taxon>Arthropoda</taxon>
        <taxon>Chelicerata</taxon>
        <taxon>Merostomata</taxon>
        <taxon>Xiphosura</taxon>
        <taxon>Limulidae</taxon>
        <taxon>Limulus</taxon>
    </lineage>
</organism>
<keyword evidence="4" id="KW-1185">Reference proteome</keyword>
<dbReference type="InterPro" id="IPR035983">
    <property type="entry name" value="Hect_E3_ubiquitin_ligase"/>
</dbReference>
<evidence type="ECO:0000313" key="4">
    <source>
        <dbReference type="Proteomes" id="UP000694941"/>
    </source>
</evidence>
<accession>A0ABM1BET8</accession>
<dbReference type="InterPro" id="IPR043366">
    <property type="entry name" value="HECTD4"/>
</dbReference>
<dbReference type="RefSeq" id="XP_013780547.2">
    <property type="nucleotide sequence ID" value="XM_013925093.2"/>
</dbReference>
<dbReference type="PANTHER" id="PTHR46435">
    <property type="entry name" value="E3 UBIQUITIN-PROTEIN LIGASE HECTD4-RELATED"/>
    <property type="match status" value="1"/>
</dbReference>
<gene>
    <name evidence="5" type="primary">LOC106464922</name>
</gene>
<dbReference type="SMART" id="SM00119">
    <property type="entry name" value="HECTc"/>
    <property type="match status" value="1"/>
</dbReference>
<evidence type="ECO:0000256" key="2">
    <source>
        <dbReference type="PROSITE-ProRule" id="PRU00104"/>
    </source>
</evidence>
<evidence type="ECO:0000313" key="5">
    <source>
        <dbReference type="RefSeq" id="XP_013780547.2"/>
    </source>
</evidence>
<dbReference type="SUPFAM" id="SSF56204">
    <property type="entry name" value="Hect, E3 ligase catalytic domain"/>
    <property type="match status" value="1"/>
</dbReference>
<evidence type="ECO:0000256" key="1">
    <source>
        <dbReference type="ARBA" id="ARBA00022786"/>
    </source>
</evidence>
<keyword evidence="1 2" id="KW-0833">Ubl conjugation pathway</keyword>
<dbReference type="Proteomes" id="UP000694941">
    <property type="component" value="Unplaced"/>
</dbReference>
<dbReference type="GeneID" id="106464922"/>
<protein>
    <submittedName>
        <fullName evidence="5">Probable E3 ubiquitin-protein ligase HECTD4</fullName>
    </submittedName>
</protein>
<name>A0ABM1BET8_LIMPO</name>
<dbReference type="Gene3D" id="3.30.2410.10">
    <property type="entry name" value="Hect, E3 ligase catalytic domain"/>
    <property type="match status" value="1"/>
</dbReference>
<dbReference type="PROSITE" id="PS50237">
    <property type="entry name" value="HECT"/>
    <property type="match status" value="1"/>
</dbReference>
<sequence length="389" mass="43840">MFVVENKNVLDTQFCQAMRQLRGIPSGQLCVRLASGGDPTYAFTVKYTGEEVHGTSGSFRHFLSQVARELQGPLLALLMPCPSSALNHNKGRYILRPGNMTFSEEQLLVAFGQLLGITMRADIPLPLDLMSCFWKSLLGLPLDPVTDLQQADCLTYKYLKDLSTASSESELNQILEEHHKTCFVYTTLGAGEVELCTFGKNLSLSWENHEQYVESVKTLRMRELEARDRMEAIKAGLASIIPLTLFHLMSPQDIEMRICGVPETDLEFLKSHTIYHVGLTETDVHVEYFWNALESLSTEELRKFIKFACNQDRIPSTCPCKDGQADAAHVPPYPMKIAPPDCRPGSPDSRFIRVETCMFMLKLPQYSSQEVMTEKLLYAIHCREDPLSG</sequence>
<reference evidence="5" key="1">
    <citation type="submission" date="2025-08" db="UniProtKB">
        <authorList>
            <consortium name="RefSeq"/>
        </authorList>
    </citation>
    <scope>IDENTIFICATION</scope>
    <source>
        <tissue evidence="5">Muscle</tissue>
    </source>
</reference>
<dbReference type="Gene3D" id="3.90.1750.10">
    <property type="entry name" value="Hect, E3 ligase catalytic domains"/>
    <property type="match status" value="1"/>
</dbReference>
<dbReference type="Gene3D" id="3.30.2160.10">
    <property type="entry name" value="Hect, E3 ligase catalytic domain"/>
    <property type="match status" value="1"/>
</dbReference>
<evidence type="ECO:0000259" key="3">
    <source>
        <dbReference type="PROSITE" id="PS50237"/>
    </source>
</evidence>
<dbReference type="InterPro" id="IPR000569">
    <property type="entry name" value="HECT_dom"/>
</dbReference>
<proteinExistence type="predicted"/>
<feature type="domain" description="HECT" evidence="3">
    <location>
        <begin position="45"/>
        <end position="389"/>
    </location>
</feature>
<dbReference type="PANTHER" id="PTHR46435:SF1">
    <property type="entry name" value="E3 UBIQUITIN-PROTEIN LIGASE HECTD4-RELATED"/>
    <property type="match status" value="1"/>
</dbReference>
<feature type="active site" description="Glycyl thioester intermediate" evidence="2">
    <location>
        <position position="357"/>
    </location>
</feature>